<proteinExistence type="predicted"/>
<reference evidence="1" key="1">
    <citation type="submission" date="2023-03" db="EMBL/GenBank/DDBJ databases">
        <title>Actinoallomurus iriomotensis NBRC 103681.</title>
        <authorList>
            <person name="Ichikawa N."/>
            <person name="Sato H."/>
            <person name="Tonouchi N."/>
        </authorList>
    </citation>
    <scope>NUCLEOTIDE SEQUENCE</scope>
    <source>
        <strain evidence="1">NBRC 103681</strain>
    </source>
</reference>
<dbReference type="Gene3D" id="3.10.28.20">
    <property type="entry name" value="Acetamidase/Formamidase-like domains"/>
    <property type="match status" value="1"/>
</dbReference>
<comment type="caution">
    <text evidence="1">The sequence shown here is derived from an EMBL/GenBank/DDBJ whole genome shotgun (WGS) entry which is preliminary data.</text>
</comment>
<evidence type="ECO:0000313" key="2">
    <source>
        <dbReference type="Proteomes" id="UP001165135"/>
    </source>
</evidence>
<dbReference type="AlphaFoldDB" id="A0A9W6VSE2"/>
<dbReference type="GO" id="GO:0016811">
    <property type="term" value="F:hydrolase activity, acting on carbon-nitrogen (but not peptide) bonds, in linear amides"/>
    <property type="evidence" value="ECO:0007669"/>
    <property type="project" value="InterPro"/>
</dbReference>
<dbReference type="PANTHER" id="PTHR31891">
    <property type="entry name" value="FORMAMIDASE C869.04-RELATED"/>
    <property type="match status" value="1"/>
</dbReference>
<gene>
    <name evidence="1" type="ORF">Airi01_056890</name>
</gene>
<dbReference type="Gene3D" id="2.60.120.580">
    <property type="entry name" value="Acetamidase/Formamidase-like domains"/>
    <property type="match status" value="2"/>
</dbReference>
<sequence>MHVKRTETHTAWDRALDPIATVAPGDEITVETADASGGQLTAGSTAADVPGLDFTRVNPVTGPFAVEGARPGDALVVDILDVEVGSWGWTACIPGFGLLAEDFPDPHLRVSTIADGRAELLPGVSVPVVPMIGTIGVAPPEPGPHPMVPPSRWGGNLDVRHIGPGARLVLPVGVEGALLSLGDAHAAMGDGEVSGTGVETDATVRLRVGLRRDAAPGTPVIETHPRTHRTGAALATTGVGPDLMAAAVEATRALVAEIAARTGLAPVDAYLLAGVAADLKISEVVDAPNWVVSAHLELVHLG</sequence>
<dbReference type="PANTHER" id="PTHR31891:SF1">
    <property type="entry name" value="FORMAMIDASE C869.04-RELATED"/>
    <property type="match status" value="1"/>
</dbReference>
<dbReference type="Pfam" id="PF03069">
    <property type="entry name" value="FmdA_AmdA"/>
    <property type="match status" value="2"/>
</dbReference>
<dbReference type="Proteomes" id="UP001165135">
    <property type="component" value="Unassembled WGS sequence"/>
</dbReference>
<organism evidence="1 2">
    <name type="scientific">Actinoallomurus iriomotensis</name>
    <dbReference type="NCBI Taxonomy" id="478107"/>
    <lineage>
        <taxon>Bacteria</taxon>
        <taxon>Bacillati</taxon>
        <taxon>Actinomycetota</taxon>
        <taxon>Actinomycetes</taxon>
        <taxon>Streptosporangiales</taxon>
        <taxon>Thermomonosporaceae</taxon>
        <taxon>Actinoallomurus</taxon>
    </lineage>
</organism>
<dbReference type="SUPFAM" id="SSF141130">
    <property type="entry name" value="Acetamidase/Formamidase-like"/>
    <property type="match status" value="1"/>
</dbReference>
<accession>A0A9W6VSE2</accession>
<name>A0A9W6VSE2_9ACTN</name>
<dbReference type="EMBL" id="BSTJ01000007">
    <property type="protein sequence ID" value="GLY77422.1"/>
    <property type="molecule type" value="Genomic_DNA"/>
</dbReference>
<dbReference type="InterPro" id="IPR004304">
    <property type="entry name" value="FmdA_AmdA"/>
</dbReference>
<protein>
    <submittedName>
        <fullName evidence="1">Acetamidase</fullName>
    </submittedName>
</protein>
<evidence type="ECO:0000313" key="1">
    <source>
        <dbReference type="EMBL" id="GLY77422.1"/>
    </source>
</evidence>
<dbReference type="RefSeq" id="WP_285626900.1">
    <property type="nucleotide sequence ID" value="NZ_BSTJ01000007.1"/>
</dbReference>